<protein>
    <submittedName>
        <fullName evidence="1">Shikimate kinase</fullName>
    </submittedName>
</protein>
<dbReference type="InterPro" id="IPR031322">
    <property type="entry name" value="Shikimate/glucono_kinase"/>
</dbReference>
<evidence type="ECO:0000313" key="2">
    <source>
        <dbReference type="Proteomes" id="UP000595895"/>
    </source>
</evidence>
<keyword evidence="1" id="KW-0808">Transferase</keyword>
<name>A0A7T7S364_9ACTO</name>
<dbReference type="Proteomes" id="UP000595895">
    <property type="component" value="Chromosome"/>
</dbReference>
<dbReference type="GO" id="GO:0016301">
    <property type="term" value="F:kinase activity"/>
    <property type="evidence" value="ECO:0007669"/>
    <property type="project" value="UniProtKB-KW"/>
</dbReference>
<dbReference type="Gene3D" id="3.40.50.300">
    <property type="entry name" value="P-loop containing nucleotide triphosphate hydrolases"/>
    <property type="match status" value="1"/>
</dbReference>
<dbReference type="InterPro" id="IPR027417">
    <property type="entry name" value="P-loop_NTPase"/>
</dbReference>
<proteinExistence type="predicted"/>
<dbReference type="RefSeq" id="WP_200277796.1">
    <property type="nucleotide sequence ID" value="NZ_CP066802.1"/>
</dbReference>
<sequence>MSVRVLVGPPGAGCSAVGQALDAAGQGPCLDLGQSVAQELGAQPELALVAVGEERYRRAETAVALRLLERLVRGGGVLALGSGCLEDPQVRAALAALQADGGQVVALLASVRRLATRNGLDAPRSIALGTVHHSFTLMLREREAACRELADLVVDTTDTSPQEAAALILG</sequence>
<accession>A0A7T7S364</accession>
<dbReference type="PRINTS" id="PR01100">
    <property type="entry name" value="SHIKIMTKNASE"/>
</dbReference>
<dbReference type="AlphaFoldDB" id="A0A7T7S364"/>
<evidence type="ECO:0000313" key="1">
    <source>
        <dbReference type="EMBL" id="QQM68189.1"/>
    </source>
</evidence>
<dbReference type="EMBL" id="CP066802">
    <property type="protein sequence ID" value="QQM68189.1"/>
    <property type="molecule type" value="Genomic_DNA"/>
</dbReference>
<organism evidence="1 2">
    <name type="scientific">Actinomyces weissii</name>
    <dbReference type="NCBI Taxonomy" id="675090"/>
    <lineage>
        <taxon>Bacteria</taxon>
        <taxon>Bacillati</taxon>
        <taxon>Actinomycetota</taxon>
        <taxon>Actinomycetes</taxon>
        <taxon>Actinomycetales</taxon>
        <taxon>Actinomycetaceae</taxon>
        <taxon>Actinomyces</taxon>
    </lineage>
</organism>
<gene>
    <name evidence="1" type="ORF">JG540_05045</name>
</gene>
<dbReference type="Pfam" id="PF01202">
    <property type="entry name" value="SKI"/>
    <property type="match status" value="1"/>
</dbReference>
<dbReference type="KEGG" id="awe:JG540_05045"/>
<keyword evidence="2" id="KW-1185">Reference proteome</keyword>
<keyword evidence="1" id="KW-0418">Kinase</keyword>
<dbReference type="SUPFAM" id="SSF52540">
    <property type="entry name" value="P-loop containing nucleoside triphosphate hydrolases"/>
    <property type="match status" value="1"/>
</dbReference>
<reference evidence="1 2" key="1">
    <citation type="submission" date="2020-12" db="EMBL/GenBank/DDBJ databases">
        <authorList>
            <person name="Zhou J."/>
        </authorList>
    </citation>
    <scope>NUCLEOTIDE SEQUENCE [LARGE SCALE GENOMIC DNA]</scope>
    <source>
        <strain evidence="1 2">CCUG 61299</strain>
    </source>
</reference>